<accession>A0A5A8C329</accession>
<dbReference type="EMBL" id="VLTM01000164">
    <property type="protein sequence ID" value="KAA0147456.1"/>
    <property type="molecule type" value="Genomic_DNA"/>
</dbReference>
<feature type="region of interest" description="Disordered" evidence="1">
    <location>
        <begin position="78"/>
        <end position="98"/>
    </location>
</feature>
<dbReference type="AlphaFoldDB" id="A0A5A8C329"/>
<dbReference type="EMBL" id="VLTL01000144">
    <property type="protein sequence ID" value="KAA0158629.1"/>
    <property type="molecule type" value="Genomic_DNA"/>
</dbReference>
<evidence type="ECO:0000256" key="1">
    <source>
        <dbReference type="SAM" id="MobiDB-lite"/>
    </source>
</evidence>
<dbReference type="SUPFAM" id="SSF53335">
    <property type="entry name" value="S-adenosyl-L-methionine-dependent methyltransferases"/>
    <property type="match status" value="1"/>
</dbReference>
<dbReference type="InterPro" id="IPR002877">
    <property type="entry name" value="RNA_MeTrfase_FtsJ_dom"/>
</dbReference>
<dbReference type="GO" id="GO:0032259">
    <property type="term" value="P:methylation"/>
    <property type="evidence" value="ECO:0007669"/>
    <property type="project" value="InterPro"/>
</dbReference>
<organism evidence="3 8">
    <name type="scientific">Cafeteria roenbergensis</name>
    <name type="common">Marine flagellate</name>
    <dbReference type="NCBI Taxonomy" id="33653"/>
    <lineage>
        <taxon>Eukaryota</taxon>
        <taxon>Sar</taxon>
        <taxon>Stramenopiles</taxon>
        <taxon>Bigyra</taxon>
        <taxon>Opalozoa</taxon>
        <taxon>Bicosoecida</taxon>
        <taxon>Cafeteriaceae</taxon>
        <taxon>Cafeteria</taxon>
    </lineage>
</organism>
<keyword evidence="6" id="KW-1185">Reference proteome</keyword>
<dbReference type="Gene3D" id="3.40.50.150">
    <property type="entry name" value="Vaccinia Virus protein VP39"/>
    <property type="match status" value="1"/>
</dbReference>
<proteinExistence type="predicted"/>
<feature type="domain" description="Ribosomal RNA methyltransferase FtsJ" evidence="2">
    <location>
        <begin position="413"/>
        <end position="485"/>
    </location>
</feature>
<evidence type="ECO:0000313" key="4">
    <source>
        <dbReference type="EMBL" id="KAA0151660.1"/>
    </source>
</evidence>
<dbReference type="Pfam" id="PF01728">
    <property type="entry name" value="FtsJ"/>
    <property type="match status" value="1"/>
</dbReference>
<feature type="region of interest" description="Disordered" evidence="1">
    <location>
        <begin position="163"/>
        <end position="200"/>
    </location>
</feature>
<evidence type="ECO:0000313" key="7">
    <source>
        <dbReference type="Proteomes" id="UP000324907"/>
    </source>
</evidence>
<evidence type="ECO:0000313" key="6">
    <source>
        <dbReference type="Proteomes" id="UP000323011"/>
    </source>
</evidence>
<feature type="compositionally biased region" description="Low complexity" evidence="1">
    <location>
        <begin position="84"/>
        <end position="98"/>
    </location>
</feature>
<comment type="caution">
    <text evidence="3">The sequence shown here is derived from an EMBL/GenBank/DDBJ whole genome shotgun (WGS) entry which is preliminary data.</text>
</comment>
<dbReference type="Proteomes" id="UP000324907">
    <property type="component" value="Unassembled WGS sequence"/>
</dbReference>
<dbReference type="InterPro" id="IPR029063">
    <property type="entry name" value="SAM-dependent_MTases_sf"/>
</dbReference>
<sequence>MATPASSVPRPAKFFVPDLLVHCQTSHAERMVEFVQDLADRLGTPIVKPFIAPPPHGGSSAVVGIRFEGFEGHRLSDPVPAGQSASREVAEGAAGAAARPYPTNLEVARDAFATELGADPCVGSALLGMLPCDEVLTDCQEAMDRAAALALRVQTAVSAGAAEEARSARLPALPADKEAADSTESDEEKALADEAAADDGDERPVVVARVQAWPRDVADGVLSVLLEELPSPWKAGLLRRGQRGTAAVDNKRFSRPLERHPSASFSSLRPASSAPARIYSCRHSFRAVVGAAFHPKSGKWFVGACRPSIFAGHFAQNRDACRPAGVLPPVCGAFWKLREALSRVGALPTAAAAAAQTAVAGKPAEPPAATGAAAATTTTTPPLETAKAAGASPAAAAASGTPEWRRAMAKTLRLAVDAGASPGGWSQCLVDDAHCPRVLAVDPGALAPALPAGVEHMRCTIQEALPRIAAEHGEGSVDAWVSDMNTRPAEAVLQLLVAAASGVVARGALVVVTLKQVAGTGTFLDEEVPQAIAAAGACCFPDSVRVRRLFANKREATLTGVALGPGAAAASLKEAESVRAYIAGTSWGSMAATKRREAAAGGSERAARRIKAVKAAGDAAAE</sequence>
<evidence type="ECO:0000313" key="8">
    <source>
        <dbReference type="Proteomes" id="UP000325113"/>
    </source>
</evidence>
<name>A0A5A8C329_CAFRO</name>
<evidence type="ECO:0000313" key="5">
    <source>
        <dbReference type="EMBL" id="KAA0158629.1"/>
    </source>
</evidence>
<evidence type="ECO:0000313" key="3">
    <source>
        <dbReference type="EMBL" id="KAA0147456.1"/>
    </source>
</evidence>
<gene>
    <name evidence="5" type="ORF">FNF28_06155</name>
    <name evidence="4" type="ORF">FNF29_04346</name>
    <name evidence="3" type="ORF">FNF31_07581</name>
</gene>
<reference evidence="6 7" key="1">
    <citation type="submission" date="2019-07" db="EMBL/GenBank/DDBJ databases">
        <title>Genomes of Cafeteria roenbergensis.</title>
        <authorList>
            <person name="Fischer M.G."/>
            <person name="Hackl T."/>
            <person name="Roman M."/>
        </authorList>
    </citation>
    <scope>NUCLEOTIDE SEQUENCE [LARGE SCALE GENOMIC DNA]</scope>
    <source>
        <strain evidence="4 6">BVI</strain>
        <strain evidence="3 8">Cflag</strain>
        <strain evidence="5 7">RCC970-E3</strain>
    </source>
</reference>
<dbReference type="EMBL" id="VLTN01000025">
    <property type="protein sequence ID" value="KAA0151660.1"/>
    <property type="molecule type" value="Genomic_DNA"/>
</dbReference>
<dbReference type="Proteomes" id="UP000323011">
    <property type="component" value="Unassembled WGS sequence"/>
</dbReference>
<dbReference type="GO" id="GO:0008168">
    <property type="term" value="F:methyltransferase activity"/>
    <property type="evidence" value="ECO:0007669"/>
    <property type="project" value="InterPro"/>
</dbReference>
<protein>
    <recommendedName>
        <fullName evidence="2">Ribosomal RNA methyltransferase FtsJ domain-containing protein</fullName>
    </recommendedName>
</protein>
<evidence type="ECO:0000259" key="2">
    <source>
        <dbReference type="Pfam" id="PF01728"/>
    </source>
</evidence>
<dbReference type="Proteomes" id="UP000325113">
    <property type="component" value="Unassembled WGS sequence"/>
</dbReference>